<gene>
    <name evidence="4" type="ORF">L484_017160</name>
</gene>
<dbReference type="Pfam" id="PF00098">
    <property type="entry name" value="zf-CCHC"/>
    <property type="match status" value="3"/>
</dbReference>
<name>W9QL45_9ROSA</name>
<dbReference type="InterPro" id="IPR001878">
    <property type="entry name" value="Znf_CCHC"/>
</dbReference>
<proteinExistence type="predicted"/>
<evidence type="ECO:0000259" key="3">
    <source>
        <dbReference type="PROSITE" id="PS50158"/>
    </source>
</evidence>
<dbReference type="AlphaFoldDB" id="W9QL45"/>
<dbReference type="PANTHER" id="PTHR46978:SF1">
    <property type="entry name" value="ZINC KNUCKLE (CCHC-TYPE) FAMILY PROTEIN"/>
    <property type="match status" value="1"/>
</dbReference>
<feature type="compositionally biased region" description="Polar residues" evidence="2">
    <location>
        <begin position="389"/>
        <end position="401"/>
    </location>
</feature>
<feature type="region of interest" description="Disordered" evidence="2">
    <location>
        <begin position="331"/>
        <end position="434"/>
    </location>
</feature>
<keyword evidence="1" id="KW-0479">Metal-binding</keyword>
<keyword evidence="1" id="KW-0862">Zinc</keyword>
<dbReference type="Gene3D" id="4.10.60.10">
    <property type="entry name" value="Zinc finger, CCHC-type"/>
    <property type="match status" value="3"/>
</dbReference>
<reference evidence="5" key="1">
    <citation type="submission" date="2013-01" db="EMBL/GenBank/DDBJ databases">
        <title>Draft Genome Sequence of a Mulberry Tree, Morus notabilis C.K. Schneid.</title>
        <authorList>
            <person name="He N."/>
            <person name="Zhao S."/>
        </authorList>
    </citation>
    <scope>NUCLEOTIDE SEQUENCE</scope>
</reference>
<dbReference type="EMBL" id="KE343728">
    <property type="protein sequence ID" value="EXB39681.1"/>
    <property type="molecule type" value="Genomic_DNA"/>
</dbReference>
<keyword evidence="5" id="KW-1185">Reference proteome</keyword>
<dbReference type="SUPFAM" id="SSF57756">
    <property type="entry name" value="Retrovirus zinc finger-like domains"/>
    <property type="match status" value="3"/>
</dbReference>
<organism evidence="4 5">
    <name type="scientific">Morus notabilis</name>
    <dbReference type="NCBI Taxonomy" id="981085"/>
    <lineage>
        <taxon>Eukaryota</taxon>
        <taxon>Viridiplantae</taxon>
        <taxon>Streptophyta</taxon>
        <taxon>Embryophyta</taxon>
        <taxon>Tracheophyta</taxon>
        <taxon>Spermatophyta</taxon>
        <taxon>Magnoliopsida</taxon>
        <taxon>eudicotyledons</taxon>
        <taxon>Gunneridae</taxon>
        <taxon>Pentapetalae</taxon>
        <taxon>rosids</taxon>
        <taxon>fabids</taxon>
        <taxon>Rosales</taxon>
        <taxon>Moraceae</taxon>
        <taxon>Moreae</taxon>
        <taxon>Morus</taxon>
    </lineage>
</organism>
<dbReference type="eggNOG" id="KOG4400">
    <property type="taxonomic scope" value="Eukaryota"/>
</dbReference>
<evidence type="ECO:0000313" key="5">
    <source>
        <dbReference type="Proteomes" id="UP000030645"/>
    </source>
</evidence>
<feature type="domain" description="CCHC-type" evidence="3">
    <location>
        <begin position="184"/>
        <end position="199"/>
    </location>
</feature>
<evidence type="ECO:0000313" key="4">
    <source>
        <dbReference type="EMBL" id="EXB39681.1"/>
    </source>
</evidence>
<accession>W9QL45</accession>
<dbReference type="PROSITE" id="PS50158">
    <property type="entry name" value="ZF_CCHC"/>
    <property type="match status" value="4"/>
</dbReference>
<sequence length="455" mass="51045">MAKREKQRGKLDREFVEEDERIGSSDRTSSKSAAAESSSDDEEANEDLSLKIVEKALLMRATRLVADENDNDNDNVVVSVGPNGIGDGAKEEEQEVVLPRKTIINKVKKKKVKKVEAEDQNVVVVNQEEKSEEEKLEKEKPEAVQVVAEAAELNPVETESNIVMRKLLRGPRYFDPPDSSWGTCYNCGEEGHAAVNCTSARRRKPCFVCGSLEHNAKQCPKGQDCFICKKGGHRAKDCPDKYKASFLRSKICLKCGDSGHDMFSCWNDYQQDDLKSCTRLNGETTGTESANSCYNCGEEGHFARECTSSAKMNKRNREPFTPILRSHREQKYNKAVKSAPHVLGQARKKKKTKHEGSDIKTPKKSKHRGGWIMDDPEDFSFDNGRKNSWRSPKTPSSKGQRISSLTGGGHISTSHSSKRTWKALGTPNSQGPFRGFYNDHYDHYRGGNRRNYDGL</sequence>
<evidence type="ECO:0000256" key="1">
    <source>
        <dbReference type="PROSITE-ProRule" id="PRU00047"/>
    </source>
</evidence>
<feature type="domain" description="CCHC-type" evidence="3">
    <location>
        <begin position="225"/>
        <end position="240"/>
    </location>
</feature>
<dbReference type="PANTHER" id="PTHR46978">
    <property type="entry name" value="ZINC KNUCKLE (CCHC-TYPE) FAMILY PROTEIN"/>
    <property type="match status" value="1"/>
</dbReference>
<keyword evidence="4" id="KW-0238">DNA-binding</keyword>
<dbReference type="GO" id="GO:0008270">
    <property type="term" value="F:zinc ion binding"/>
    <property type="evidence" value="ECO:0007669"/>
    <property type="project" value="UniProtKB-KW"/>
</dbReference>
<dbReference type="InterPro" id="IPR036875">
    <property type="entry name" value="Znf_CCHC_sf"/>
</dbReference>
<evidence type="ECO:0000256" key="2">
    <source>
        <dbReference type="SAM" id="MobiDB-lite"/>
    </source>
</evidence>
<dbReference type="STRING" id="981085.W9QL45"/>
<feature type="domain" description="CCHC-type" evidence="3">
    <location>
        <begin position="206"/>
        <end position="221"/>
    </location>
</feature>
<keyword evidence="1" id="KW-0863">Zinc-finger</keyword>
<feature type="region of interest" description="Disordered" evidence="2">
    <location>
        <begin position="1"/>
        <end position="47"/>
    </location>
</feature>
<dbReference type="GO" id="GO:0003677">
    <property type="term" value="F:DNA binding"/>
    <property type="evidence" value="ECO:0007669"/>
    <property type="project" value="UniProtKB-KW"/>
</dbReference>
<protein>
    <submittedName>
        <fullName evidence="4">DNA-binding protein HEXBP</fullName>
    </submittedName>
</protein>
<dbReference type="SMART" id="SM00343">
    <property type="entry name" value="ZnF_C2HC"/>
    <property type="match status" value="5"/>
</dbReference>
<feature type="domain" description="CCHC-type" evidence="3">
    <location>
        <begin position="293"/>
        <end position="308"/>
    </location>
</feature>
<dbReference type="Proteomes" id="UP000030645">
    <property type="component" value="Unassembled WGS sequence"/>
</dbReference>